<comment type="caution">
    <text evidence="1">The sequence shown here is derived from an EMBL/GenBank/DDBJ whole genome shotgun (WGS) entry which is preliminary data.</text>
</comment>
<dbReference type="PANTHER" id="PTHR43324:SF1">
    <property type="entry name" value="RADICAL SAM CORE DOMAIN-CONTAINING PROTEIN"/>
    <property type="match status" value="1"/>
</dbReference>
<evidence type="ECO:0000313" key="1">
    <source>
        <dbReference type="EMBL" id="RKN82533.1"/>
    </source>
</evidence>
<proteinExistence type="predicted"/>
<dbReference type="EMBL" id="RBCJ01000001">
    <property type="protein sequence ID" value="RKN82533.1"/>
    <property type="molecule type" value="Genomic_DNA"/>
</dbReference>
<dbReference type="RefSeq" id="WP_120709724.1">
    <property type="nucleotide sequence ID" value="NZ_RBCJ01000001.1"/>
</dbReference>
<dbReference type="PROSITE" id="PS51257">
    <property type="entry name" value="PROKAR_LIPOPROTEIN"/>
    <property type="match status" value="1"/>
</dbReference>
<evidence type="ECO:0008006" key="3">
    <source>
        <dbReference type="Google" id="ProtNLM"/>
    </source>
</evidence>
<name>A0A3B0CA14_9FLAO</name>
<accession>A0A3B0CA14</accession>
<dbReference type="OrthoDB" id="7428302at2"/>
<organism evidence="1 2">
    <name type="scientific">Ulvibacterium marinum</name>
    <dbReference type="NCBI Taxonomy" id="2419782"/>
    <lineage>
        <taxon>Bacteria</taxon>
        <taxon>Pseudomonadati</taxon>
        <taxon>Bacteroidota</taxon>
        <taxon>Flavobacteriia</taxon>
        <taxon>Flavobacteriales</taxon>
        <taxon>Flavobacteriaceae</taxon>
        <taxon>Ulvibacterium</taxon>
    </lineage>
</organism>
<dbReference type="Proteomes" id="UP000276603">
    <property type="component" value="Unassembled WGS sequence"/>
</dbReference>
<keyword evidence="2" id="KW-1185">Reference proteome</keyword>
<dbReference type="AlphaFoldDB" id="A0A3B0CA14"/>
<evidence type="ECO:0000313" key="2">
    <source>
        <dbReference type="Proteomes" id="UP000276603"/>
    </source>
</evidence>
<protein>
    <recommendedName>
        <fullName evidence="3">Helix-hairpin-helix domain-containing protein</fullName>
    </recommendedName>
</protein>
<dbReference type="PANTHER" id="PTHR43324">
    <property type="match status" value="1"/>
</dbReference>
<sequence length="230" mass="26313">MRKFGKLIVVLTLVGTVMVSCKESKGKDTSKETTVEESDTSTGKKAENLDTKVVLNANLATEADLDGIGLSKEMVAQILDQRPFLSMNDFDVLVGDDNKEELYRKVFVPFNLNTTAEADFKMIPGVGDRMAHEFEEYRPYTSSLQFRREIGKYVDEDEVSRYENYVFVPVELNSATEEDIKALPGVGNRMAHEFEEYRPYNSMAQFRKEIGKYVDDKELARLERLVYLKE</sequence>
<dbReference type="Gene3D" id="1.10.150.320">
    <property type="entry name" value="Photosystem II 12 kDa extrinsic protein"/>
    <property type="match status" value="1"/>
</dbReference>
<gene>
    <name evidence="1" type="ORF">D7Z94_01415</name>
</gene>
<dbReference type="InterPro" id="IPR010994">
    <property type="entry name" value="RuvA_2-like"/>
</dbReference>
<reference evidence="1 2" key="1">
    <citation type="submission" date="2018-10" db="EMBL/GenBank/DDBJ databases">
        <title>Ulvibacterium marinum gen. nov., sp. nov., a novel marine bacterium of the family Flavobacteriaceae, isolated from a culture of the green alga Ulva prolifera.</title>
        <authorList>
            <person name="Zhang Z."/>
        </authorList>
    </citation>
    <scope>NUCLEOTIDE SEQUENCE [LARGE SCALE GENOMIC DNA]</scope>
    <source>
        <strain evidence="1 2">CCMM003</strain>
    </source>
</reference>
<dbReference type="SUPFAM" id="SSF47781">
    <property type="entry name" value="RuvA domain 2-like"/>
    <property type="match status" value="1"/>
</dbReference>